<accession>A0A8J7LL17</accession>
<gene>
    <name evidence="2" type="ORF">H1D41_15505</name>
</gene>
<reference evidence="2" key="1">
    <citation type="submission" date="2020-10" db="EMBL/GenBank/DDBJ databases">
        <title>Paenihalocynthiibacter styelae gen. nov., sp. nov., isolated from stalked sea squirt Styela clava.</title>
        <authorList>
            <person name="Kim Y.-O."/>
            <person name="Yoon J.-H."/>
        </authorList>
    </citation>
    <scope>NUCLEOTIDE SEQUENCE</scope>
    <source>
        <strain evidence="2">MYP1-1</strain>
    </source>
</reference>
<evidence type="ECO:0000256" key="1">
    <source>
        <dbReference type="SAM" id="Phobius"/>
    </source>
</evidence>
<keyword evidence="1" id="KW-1133">Transmembrane helix</keyword>
<sequence length="61" mass="6709">MSLTDLTLPPTLALILFVVAILAGHSFRRVWKAEGARWQLWLFGSVAAICLITVGFLPLDV</sequence>
<keyword evidence="1" id="KW-0812">Transmembrane</keyword>
<keyword evidence="3" id="KW-1185">Reference proteome</keyword>
<keyword evidence="1" id="KW-0472">Membrane</keyword>
<dbReference type="RefSeq" id="WP_228849768.1">
    <property type="nucleotide sequence ID" value="NZ_JADCKQ010000013.1"/>
</dbReference>
<dbReference type="EMBL" id="JADCKQ010000013">
    <property type="protein sequence ID" value="MBI1495050.1"/>
    <property type="molecule type" value="Genomic_DNA"/>
</dbReference>
<evidence type="ECO:0000313" key="3">
    <source>
        <dbReference type="Proteomes" id="UP000640583"/>
    </source>
</evidence>
<feature type="transmembrane region" description="Helical" evidence="1">
    <location>
        <begin position="6"/>
        <end position="27"/>
    </location>
</feature>
<feature type="transmembrane region" description="Helical" evidence="1">
    <location>
        <begin position="39"/>
        <end position="59"/>
    </location>
</feature>
<dbReference type="AlphaFoldDB" id="A0A8J7LL17"/>
<proteinExistence type="predicted"/>
<evidence type="ECO:0000313" key="2">
    <source>
        <dbReference type="EMBL" id="MBI1495050.1"/>
    </source>
</evidence>
<dbReference type="Proteomes" id="UP000640583">
    <property type="component" value="Unassembled WGS sequence"/>
</dbReference>
<organism evidence="2 3">
    <name type="scientific">Halocynthiibacter styelae</name>
    <dbReference type="NCBI Taxonomy" id="2761955"/>
    <lineage>
        <taxon>Bacteria</taxon>
        <taxon>Pseudomonadati</taxon>
        <taxon>Pseudomonadota</taxon>
        <taxon>Alphaproteobacteria</taxon>
        <taxon>Rhodobacterales</taxon>
        <taxon>Paracoccaceae</taxon>
        <taxon>Halocynthiibacter</taxon>
    </lineage>
</organism>
<name>A0A8J7LL17_9RHOB</name>
<protein>
    <submittedName>
        <fullName evidence="2">Uncharacterized protein</fullName>
    </submittedName>
</protein>
<comment type="caution">
    <text evidence="2">The sequence shown here is derived from an EMBL/GenBank/DDBJ whole genome shotgun (WGS) entry which is preliminary data.</text>
</comment>